<dbReference type="EMBL" id="JAPPUY010000001">
    <property type="protein sequence ID" value="MCY4743529.1"/>
    <property type="molecule type" value="Genomic_DNA"/>
</dbReference>
<proteinExistence type="predicted"/>
<evidence type="ECO:0000313" key="1">
    <source>
        <dbReference type="EMBL" id="MCY4743529.1"/>
    </source>
</evidence>
<name>A0ACC6C5I0_9BURK</name>
<accession>A0ACC6C5I0</accession>
<sequence length="249" mass="28410">MLKFSIVTCTWNSADLLWQTLKSVKAQTYTHYEMVFVDGGSTDKTLQMIADFPGEKVLLENVKGGIAAAMNAGTKAATGDVVMHLHSDDYLLHDQVLARVAAYFEQHQCEWLFGRILNDRDGGLFPETYIPPAYSYRALLRSNIVPHAATFVKRSLYEKAGGFSPELKLAMDYEMWLRIGRLATPHQLREALSVFRRHEGSATQKNRLASFEEDHRVRMKYADTGLVDRAAHQLRYLVRKNRLMKQLRG</sequence>
<organism evidence="1 2">
    <name type="scientific">Roseateles hydrophilus</name>
    <dbReference type="NCBI Taxonomy" id="2975054"/>
    <lineage>
        <taxon>Bacteria</taxon>
        <taxon>Pseudomonadati</taxon>
        <taxon>Pseudomonadota</taxon>
        <taxon>Betaproteobacteria</taxon>
        <taxon>Burkholderiales</taxon>
        <taxon>Sphaerotilaceae</taxon>
        <taxon>Roseateles</taxon>
    </lineage>
</organism>
<reference evidence="1" key="1">
    <citation type="submission" date="2022-08" db="EMBL/GenBank/DDBJ databases">
        <title>Genome sequencing of Pelomonas sp. UHG3.</title>
        <authorList>
            <person name="So Y."/>
        </authorList>
    </citation>
    <scope>NUCLEOTIDE SEQUENCE</scope>
    <source>
        <strain evidence="1">UHG3</strain>
    </source>
</reference>
<dbReference type="Proteomes" id="UP001076464">
    <property type="component" value="Unassembled WGS sequence"/>
</dbReference>
<protein>
    <submittedName>
        <fullName evidence="1">Glycosyltransferase family 2 protein</fullName>
    </submittedName>
</protein>
<evidence type="ECO:0000313" key="2">
    <source>
        <dbReference type="Proteomes" id="UP001076464"/>
    </source>
</evidence>
<gene>
    <name evidence="1" type="ORF">NYO99_00925</name>
</gene>
<comment type="caution">
    <text evidence="1">The sequence shown here is derived from an EMBL/GenBank/DDBJ whole genome shotgun (WGS) entry which is preliminary data.</text>
</comment>
<keyword evidence="2" id="KW-1185">Reference proteome</keyword>